<evidence type="ECO:0000313" key="3">
    <source>
        <dbReference type="Proteomes" id="UP000603434"/>
    </source>
</evidence>
<dbReference type="Proteomes" id="UP000603434">
    <property type="component" value="Unassembled WGS sequence"/>
</dbReference>
<gene>
    <name evidence="2" type="ORF">H8E23_06545</name>
</gene>
<dbReference type="AlphaFoldDB" id="A0A8J6NK46"/>
<dbReference type="EMBL" id="JACNJH010000118">
    <property type="protein sequence ID" value="MBC8361037.1"/>
    <property type="molecule type" value="Genomic_DNA"/>
</dbReference>
<proteinExistence type="predicted"/>
<evidence type="ECO:0000259" key="1">
    <source>
        <dbReference type="Pfam" id="PF01850"/>
    </source>
</evidence>
<protein>
    <submittedName>
        <fullName evidence="2">PIN domain-containing protein</fullName>
    </submittedName>
</protein>
<dbReference type="InterPro" id="IPR002716">
    <property type="entry name" value="PIN_dom"/>
</dbReference>
<organism evidence="2 3">
    <name type="scientific">Candidatus Desulfatibia profunda</name>
    <dbReference type="NCBI Taxonomy" id="2841695"/>
    <lineage>
        <taxon>Bacteria</taxon>
        <taxon>Pseudomonadati</taxon>
        <taxon>Thermodesulfobacteriota</taxon>
        <taxon>Desulfobacteria</taxon>
        <taxon>Desulfobacterales</taxon>
        <taxon>Desulfobacterales incertae sedis</taxon>
        <taxon>Candidatus Desulfatibia</taxon>
    </lineage>
</organism>
<feature type="domain" description="PIN" evidence="1">
    <location>
        <begin position="2"/>
        <end position="41"/>
    </location>
</feature>
<comment type="caution">
    <text evidence="2">The sequence shown here is derived from an EMBL/GenBank/DDBJ whole genome shotgun (WGS) entry which is preliminary data.</text>
</comment>
<dbReference type="Pfam" id="PF01850">
    <property type="entry name" value="PIN"/>
    <property type="match status" value="1"/>
</dbReference>
<evidence type="ECO:0000313" key="2">
    <source>
        <dbReference type="EMBL" id="MBC8361037.1"/>
    </source>
</evidence>
<dbReference type="Gene3D" id="3.40.50.1010">
    <property type="entry name" value="5'-nuclease"/>
    <property type="match status" value="1"/>
</dbReference>
<dbReference type="InterPro" id="IPR029060">
    <property type="entry name" value="PIN-like_dom_sf"/>
</dbReference>
<accession>A0A8J6NK46</accession>
<sequence>MNASKLSLHYNLPMADSIILATAKAYDCTIWTQDADFKNIPGVKFFSKK</sequence>
<dbReference type="SUPFAM" id="SSF88723">
    <property type="entry name" value="PIN domain-like"/>
    <property type="match status" value="1"/>
</dbReference>
<name>A0A8J6NK46_9BACT</name>
<reference evidence="2 3" key="1">
    <citation type="submission" date="2020-08" db="EMBL/GenBank/DDBJ databases">
        <title>Bridging the membrane lipid divide: bacteria of the FCB group superphylum have the potential to synthesize archaeal ether lipids.</title>
        <authorList>
            <person name="Villanueva L."/>
            <person name="Von Meijenfeldt F.A.B."/>
            <person name="Westbye A.B."/>
            <person name="Yadav S."/>
            <person name="Hopmans E.C."/>
            <person name="Dutilh B.E."/>
            <person name="Sinninghe Damste J.S."/>
        </authorList>
    </citation>
    <scope>NUCLEOTIDE SEQUENCE [LARGE SCALE GENOMIC DNA]</scope>
    <source>
        <strain evidence="2">NIOZ-UU30</strain>
    </source>
</reference>